<feature type="compositionally biased region" description="Basic and acidic residues" evidence="7">
    <location>
        <begin position="198"/>
        <end position="219"/>
    </location>
</feature>
<dbReference type="FunFam" id="1.25.40.10:FF:000010">
    <property type="entry name" value="Stress-induced phosphoprotein 1"/>
    <property type="match status" value="1"/>
</dbReference>
<comment type="caution">
    <text evidence="9">The sequence shown here is derived from an EMBL/GenBank/DDBJ whole genome shotgun (WGS) entry which is preliminary data.</text>
</comment>
<dbReference type="Pfam" id="PF17830">
    <property type="entry name" value="STI1-HOP_DP"/>
    <property type="match status" value="2"/>
</dbReference>
<evidence type="ECO:0000256" key="4">
    <source>
        <dbReference type="ARBA" id="ARBA00022803"/>
    </source>
</evidence>
<dbReference type="AlphaFoldDB" id="A0ABD2QN52"/>
<feature type="region of interest" description="Disordered" evidence="7">
    <location>
        <begin position="178"/>
        <end position="219"/>
    </location>
</feature>
<feature type="repeat" description="TPR" evidence="6">
    <location>
        <begin position="4"/>
        <end position="37"/>
    </location>
</feature>
<dbReference type="InterPro" id="IPR041243">
    <property type="entry name" value="STI1/HOP_DP"/>
</dbReference>
<feature type="repeat" description="TPR" evidence="6">
    <location>
        <begin position="381"/>
        <end position="414"/>
    </location>
</feature>
<dbReference type="InterPro" id="IPR011990">
    <property type="entry name" value="TPR-like_helical_dom_sf"/>
</dbReference>
<feature type="repeat" description="TPR" evidence="6">
    <location>
        <begin position="212"/>
        <end position="245"/>
    </location>
</feature>
<feature type="repeat" description="TPR" evidence="6">
    <location>
        <begin position="347"/>
        <end position="380"/>
    </location>
</feature>
<dbReference type="PROSITE" id="PS50005">
    <property type="entry name" value="TPR"/>
    <property type="match status" value="5"/>
</dbReference>
<dbReference type="EMBL" id="JBJKFK010000020">
    <property type="protein sequence ID" value="KAL3320943.1"/>
    <property type="molecule type" value="Genomic_DNA"/>
</dbReference>
<keyword evidence="2" id="KW-0963">Cytoplasm</keyword>
<name>A0ABD2QN52_9PLAT</name>
<protein>
    <recommendedName>
        <fullName evidence="5">Stress-induced-phosphoprotein 1</fullName>
    </recommendedName>
</protein>
<feature type="domain" description="STI1" evidence="8">
    <location>
        <begin position="131"/>
        <end position="170"/>
    </location>
</feature>
<keyword evidence="3" id="KW-0677">Repeat</keyword>
<reference evidence="9 10" key="1">
    <citation type="submission" date="2024-11" db="EMBL/GenBank/DDBJ databases">
        <title>Adaptive evolution of stress response genes in parasites aligns with host niche diversity.</title>
        <authorList>
            <person name="Hahn C."/>
            <person name="Resl P."/>
        </authorList>
    </citation>
    <scope>NUCLEOTIDE SEQUENCE [LARGE SCALE GENOMIC DNA]</scope>
    <source>
        <strain evidence="9">EGGRZ-B1_66</strain>
        <tissue evidence="9">Body</tissue>
    </source>
</reference>
<dbReference type="Pfam" id="PF07719">
    <property type="entry name" value="TPR_2"/>
    <property type="match status" value="1"/>
</dbReference>
<dbReference type="SMART" id="SM00028">
    <property type="entry name" value="TPR"/>
    <property type="match status" value="9"/>
</dbReference>
<dbReference type="PANTHER" id="PTHR22904">
    <property type="entry name" value="TPR REPEAT CONTAINING PROTEIN"/>
    <property type="match status" value="1"/>
</dbReference>
<dbReference type="Gene3D" id="1.25.40.10">
    <property type="entry name" value="Tetratricopeptide repeat domain"/>
    <property type="match status" value="3"/>
</dbReference>
<dbReference type="InterPro" id="IPR019734">
    <property type="entry name" value="TPR_rpt"/>
</dbReference>
<feature type="compositionally biased region" description="Pro residues" evidence="7">
    <location>
        <begin position="184"/>
        <end position="197"/>
    </location>
</feature>
<dbReference type="PANTHER" id="PTHR22904:SF523">
    <property type="entry name" value="STRESS-INDUCED-PHOSPHOPROTEIN 1"/>
    <property type="match status" value="1"/>
</dbReference>
<keyword evidence="4 6" id="KW-0802">TPR repeat</keyword>
<dbReference type="InterPro" id="IPR013105">
    <property type="entry name" value="TPR_2"/>
</dbReference>
<evidence type="ECO:0000256" key="5">
    <source>
        <dbReference type="ARBA" id="ARBA00026193"/>
    </source>
</evidence>
<dbReference type="Gene3D" id="1.10.260.100">
    <property type="match status" value="2"/>
</dbReference>
<feature type="domain" description="STI1" evidence="8">
    <location>
        <begin position="475"/>
        <end position="513"/>
    </location>
</feature>
<evidence type="ECO:0000256" key="7">
    <source>
        <dbReference type="SAM" id="MobiDB-lite"/>
    </source>
</evidence>
<evidence type="ECO:0000256" key="6">
    <source>
        <dbReference type="PROSITE-ProRule" id="PRU00339"/>
    </source>
</evidence>
<dbReference type="SMART" id="SM00727">
    <property type="entry name" value="STI1"/>
    <property type="match status" value="2"/>
</dbReference>
<evidence type="ECO:0000313" key="9">
    <source>
        <dbReference type="EMBL" id="KAL3320943.1"/>
    </source>
</evidence>
<dbReference type="InterPro" id="IPR006636">
    <property type="entry name" value="STI1_HS-bd"/>
</dbReference>
<dbReference type="SUPFAM" id="SSF48452">
    <property type="entry name" value="TPR-like"/>
    <property type="match status" value="3"/>
</dbReference>
<dbReference type="Pfam" id="PF13181">
    <property type="entry name" value="TPR_8"/>
    <property type="match status" value="1"/>
</dbReference>
<dbReference type="GO" id="GO:0005737">
    <property type="term" value="C:cytoplasm"/>
    <property type="evidence" value="ECO:0007669"/>
    <property type="project" value="UniProtKB-SubCell"/>
</dbReference>
<sequence length="525" mass="59097">MPSVDELKAQGNAALQNNDTETAIKAYSEAIALDPKNHVLYSNRSAAYAQKSSYSDALADAEKCIEIKPDWVKGYTRKATALEFLERFSEAEIVLNRALEMDPNSQMVKDSLQTVKKGIIYEKTKESVASNPKLAHYLNDPDYCKNLKSFFTNPAAIATLLSDPRMKDTFEHLYMSEMDTSEPTSPPNREPPPPSKAPEPEKPKLSDEQQKALQEKDLGNAAYKKKDFETALKHYDAAIALEPNNVTFHSNKTAVYFEMKDYDQCLKICEEAIEIGREHRADYKLIARLLARMGSCHEAKGELQAANKFYGKSLSEFRSPDVIKKAQTLKKLLDEAEKQAYINPELAEEEKKQGNKAFTDGRYPVALQHYTEAIKRNPTEAKLYSNRAACYSKLMEFPSALSDCEKCLELDPNFVKGYLRKGACHIAMKDLYQAKKAYSKALELDPECGEARDGLRQTYTSDVDPEQARQKALNDPEIMAIMSDPAMRMILNQMEDPKAVREHLANPEIAAKFAKLVDAGLVSIR</sequence>
<dbReference type="FunFam" id="1.10.260.100:FF:000002">
    <property type="entry name" value="Stress-induced-phosphoprotein 1 (Hsp70/Hsp90-organizing)"/>
    <property type="match status" value="1"/>
</dbReference>
<dbReference type="Proteomes" id="UP001626550">
    <property type="component" value="Unassembled WGS sequence"/>
</dbReference>
<dbReference type="Pfam" id="PF00515">
    <property type="entry name" value="TPR_1"/>
    <property type="match status" value="2"/>
</dbReference>
<feature type="repeat" description="TPR" evidence="6">
    <location>
        <begin position="415"/>
        <end position="448"/>
    </location>
</feature>
<evidence type="ECO:0000256" key="3">
    <source>
        <dbReference type="ARBA" id="ARBA00022737"/>
    </source>
</evidence>
<evidence type="ECO:0000256" key="2">
    <source>
        <dbReference type="ARBA" id="ARBA00022490"/>
    </source>
</evidence>
<dbReference type="Pfam" id="PF13414">
    <property type="entry name" value="TPR_11"/>
    <property type="match status" value="1"/>
</dbReference>
<proteinExistence type="predicted"/>
<organism evidence="9 10">
    <name type="scientific">Cichlidogyrus casuarinus</name>
    <dbReference type="NCBI Taxonomy" id="1844966"/>
    <lineage>
        <taxon>Eukaryota</taxon>
        <taxon>Metazoa</taxon>
        <taxon>Spiralia</taxon>
        <taxon>Lophotrochozoa</taxon>
        <taxon>Platyhelminthes</taxon>
        <taxon>Monogenea</taxon>
        <taxon>Monopisthocotylea</taxon>
        <taxon>Dactylogyridea</taxon>
        <taxon>Ancyrocephalidae</taxon>
        <taxon>Cichlidogyrus</taxon>
    </lineage>
</organism>
<evidence type="ECO:0000256" key="1">
    <source>
        <dbReference type="ARBA" id="ARBA00004496"/>
    </source>
</evidence>
<evidence type="ECO:0000259" key="8">
    <source>
        <dbReference type="SMART" id="SM00727"/>
    </source>
</evidence>
<accession>A0ABD2QN52</accession>
<dbReference type="FunFam" id="1.25.40.10:FF:000020">
    <property type="entry name" value="Stress-induced phosphoprotein 1"/>
    <property type="match status" value="1"/>
</dbReference>
<dbReference type="FunFam" id="1.25.40.10:FF:000027">
    <property type="entry name" value="stress-induced-phosphoprotein 1 isoform X1"/>
    <property type="match status" value="1"/>
</dbReference>
<keyword evidence="10" id="KW-1185">Reference proteome</keyword>
<gene>
    <name evidence="9" type="primary">STIP1</name>
    <name evidence="9" type="ORF">Ciccas_000389</name>
</gene>
<dbReference type="Pfam" id="PF13424">
    <property type="entry name" value="TPR_12"/>
    <property type="match status" value="1"/>
</dbReference>
<comment type="subcellular location">
    <subcellularLocation>
        <location evidence="1">Cytoplasm</location>
    </subcellularLocation>
</comment>
<evidence type="ECO:0000313" key="10">
    <source>
        <dbReference type="Proteomes" id="UP001626550"/>
    </source>
</evidence>